<keyword evidence="3" id="KW-1185">Reference proteome</keyword>
<dbReference type="PANTHER" id="PTHR38790">
    <property type="entry name" value="2EXR DOMAIN-CONTAINING PROTEIN-RELATED"/>
    <property type="match status" value="1"/>
</dbReference>
<feature type="region of interest" description="Disordered" evidence="1">
    <location>
        <begin position="130"/>
        <end position="167"/>
    </location>
</feature>
<feature type="compositionally biased region" description="Pro residues" evidence="1">
    <location>
        <begin position="131"/>
        <end position="142"/>
    </location>
</feature>
<accession>S3DB81</accession>
<dbReference type="AlphaFoldDB" id="S3DB81"/>
<dbReference type="eggNOG" id="ENOG502SN4M">
    <property type="taxonomic scope" value="Eukaryota"/>
</dbReference>
<dbReference type="Proteomes" id="UP000016923">
    <property type="component" value="Unassembled WGS sequence"/>
</dbReference>
<feature type="region of interest" description="Disordered" evidence="1">
    <location>
        <begin position="49"/>
        <end position="68"/>
    </location>
</feature>
<dbReference type="EMBL" id="KE148146">
    <property type="protein sequence ID" value="EPE10800.1"/>
    <property type="molecule type" value="Genomic_DNA"/>
</dbReference>
<name>S3DB81_OPHP1</name>
<dbReference type="OrthoDB" id="72726at2759"/>
<feature type="compositionally biased region" description="Basic residues" evidence="1">
    <location>
        <begin position="230"/>
        <end position="239"/>
    </location>
</feature>
<feature type="compositionally biased region" description="Low complexity" evidence="1">
    <location>
        <begin position="205"/>
        <end position="226"/>
    </location>
</feature>
<reference evidence="2 3" key="1">
    <citation type="journal article" date="2013" name="BMC Genomics">
        <title>The genome and transcriptome of the pine saprophyte Ophiostoma piceae, and a comparison with the bark beetle-associated pine pathogen Grosmannia clavigera.</title>
        <authorList>
            <person name="Haridas S."/>
            <person name="Wang Y."/>
            <person name="Lim L."/>
            <person name="Massoumi Alamouti S."/>
            <person name="Jackman S."/>
            <person name="Docking R."/>
            <person name="Robertson G."/>
            <person name="Birol I."/>
            <person name="Bohlmann J."/>
            <person name="Breuil C."/>
        </authorList>
    </citation>
    <scope>NUCLEOTIDE SEQUENCE [LARGE SCALE GENOMIC DNA]</scope>
    <source>
        <strain evidence="2 3">UAMH 11346</strain>
    </source>
</reference>
<evidence type="ECO:0000313" key="3">
    <source>
        <dbReference type="Proteomes" id="UP000016923"/>
    </source>
</evidence>
<evidence type="ECO:0000313" key="2">
    <source>
        <dbReference type="EMBL" id="EPE10800.1"/>
    </source>
</evidence>
<gene>
    <name evidence="2" type="ORF">F503_05895</name>
</gene>
<sequence length="701" mass="79040">MTYATCAPAQACWPLINQGENAKRKSSKRPMFSRWKWLGKSRELGKEKDTLLDSRSTPPEAACSAPTDETRHVQCSVAKKFSQPVLRAISSACHFQLLRSLSDVDLRKHGGLADSYSQGFIPAPRVLHLPFQPPPPHAPPALPARRRPDVSTASEAQPRGSTPREMSRFLMLPQEIRDEIYAYVFYSTRLTMGRRVTCTSKSSRASPDSTYYSSESASSSPSTSPEPRGRPRSHHRRRARTITQIKPAKDSMALFRVCRQITNELRSDDAWLSQVLFNFEDAATMLDVLGSALTPVQRRLVREVRVREGGLFVHQRMPSEPVQQTSFSSSGPTPPSTPPHQQQRQPHQFRQRFLLLGGLMRLLPGLQLDRLTVLPALPCRIHKSTRCHNIPSVDMYSMSVNSNPPPPVNRAAPHEIFTELLHTGSGWRELCYVHHDTNMLAADRERPSSLEAMMVNMGFWDADSEAYNEVFAEAERAEQEEQERLREEAAVAATAAQLEPGSGSGIDALRRHGLGSLFTSYSARKEFRLPRWRHILTERDGLLSAANANNEPKPGSAAGWNVSIDAVIDEGFYEGETPHSTVSVYGVRDGQALWAMETLEDVHNSRIGHDDFMVVVRRAGDKDEKSNAAKRKMNGEAAHYVEAGAPYPFKEGDPRALGYGSRWETLRPVLFPWDHLTVTRCRRDRYQHRDEYLVRSQRRRH</sequence>
<feature type="region of interest" description="Disordered" evidence="1">
    <location>
        <begin position="315"/>
        <end position="347"/>
    </location>
</feature>
<dbReference type="VEuPathDB" id="FungiDB:F503_05895"/>
<feature type="region of interest" description="Disordered" evidence="1">
    <location>
        <begin position="197"/>
        <end position="239"/>
    </location>
</feature>
<evidence type="ECO:0008006" key="4">
    <source>
        <dbReference type="Google" id="ProtNLM"/>
    </source>
</evidence>
<dbReference type="HOGENOM" id="CLU_395962_0_0_1"/>
<organism evidence="2 3">
    <name type="scientific">Ophiostoma piceae (strain UAMH 11346)</name>
    <name type="common">Sap stain fungus</name>
    <dbReference type="NCBI Taxonomy" id="1262450"/>
    <lineage>
        <taxon>Eukaryota</taxon>
        <taxon>Fungi</taxon>
        <taxon>Dikarya</taxon>
        <taxon>Ascomycota</taxon>
        <taxon>Pezizomycotina</taxon>
        <taxon>Sordariomycetes</taxon>
        <taxon>Sordariomycetidae</taxon>
        <taxon>Ophiostomatales</taxon>
        <taxon>Ophiostomataceae</taxon>
        <taxon>Ophiostoma</taxon>
    </lineage>
</organism>
<proteinExistence type="predicted"/>
<protein>
    <recommendedName>
        <fullName evidence="4">F-box domain-containing protein</fullName>
    </recommendedName>
</protein>
<evidence type="ECO:0000256" key="1">
    <source>
        <dbReference type="SAM" id="MobiDB-lite"/>
    </source>
</evidence>